<evidence type="ECO:0000313" key="2">
    <source>
        <dbReference type="EMBL" id="ETS05746.1"/>
    </source>
</evidence>
<organism evidence="2 3">
    <name type="scientific">Hypocrea jecorina (strain ATCC 56765 / BCRC 32924 / NRRL 11460 / Rut C-30)</name>
    <name type="common">Trichoderma reesei</name>
    <dbReference type="NCBI Taxonomy" id="1344414"/>
    <lineage>
        <taxon>Eukaryota</taxon>
        <taxon>Fungi</taxon>
        <taxon>Dikarya</taxon>
        <taxon>Ascomycota</taxon>
        <taxon>Pezizomycotina</taxon>
        <taxon>Sordariomycetes</taxon>
        <taxon>Hypocreomycetidae</taxon>
        <taxon>Hypocreales</taxon>
        <taxon>Hypocreaceae</taxon>
        <taxon>Trichoderma</taxon>
    </lineage>
</organism>
<dbReference type="EMBL" id="KI911140">
    <property type="protein sequence ID" value="ETS05746.1"/>
    <property type="molecule type" value="Genomic_DNA"/>
</dbReference>
<keyword evidence="1" id="KW-0472">Membrane</keyword>
<reference evidence="3" key="1">
    <citation type="journal article" date="2013" name="Ind. Biotechnol.">
        <title>Comparative genomics analysis of Trichoderma reesei strains.</title>
        <authorList>
            <person name="Koike H."/>
            <person name="Aerts A."/>
            <person name="LaButti K."/>
            <person name="Grigoriev I.V."/>
            <person name="Baker S.E."/>
        </authorList>
    </citation>
    <scope>NUCLEOTIDE SEQUENCE [LARGE SCALE GENOMIC DNA]</scope>
    <source>
        <strain evidence="3">ATCC 56765 / BCRC 32924 / NRRL 11460 / Rut C-30</strain>
    </source>
</reference>
<gene>
    <name evidence="2" type="ORF">M419DRAFT_122225</name>
</gene>
<dbReference type="OrthoDB" id="3559694at2759"/>
<evidence type="ECO:0000256" key="1">
    <source>
        <dbReference type="SAM" id="Phobius"/>
    </source>
</evidence>
<dbReference type="HOGENOM" id="CLU_103881_0_0_1"/>
<dbReference type="Pfam" id="PF12716">
    <property type="entry name" value="Apq12"/>
    <property type="match status" value="1"/>
</dbReference>
<feature type="transmembrane region" description="Helical" evidence="1">
    <location>
        <begin position="95"/>
        <end position="117"/>
    </location>
</feature>
<sequence>MSETLTTTNLLTSLLPPSITTLIDTHILSPSSPLQSLKRQLLLQASRIQPHLQPLADRALEQLSAHQAALDVLLPLATVVATVVVLNWIRRLVLWWTRLVFRAFFWALVAVFAAWVWKRGVLTSARDAAVLGAKVAGYVAVLKDVWVDEYNRYEGQQASGKWDEYSARRSGGGLYEQRR</sequence>
<dbReference type="KEGG" id="trr:M419DRAFT_122225"/>
<name>A0A024SJ39_HYPJR</name>
<accession>A0A024SJ39</accession>
<proteinExistence type="predicted"/>
<evidence type="ECO:0000313" key="3">
    <source>
        <dbReference type="Proteomes" id="UP000024376"/>
    </source>
</evidence>
<protein>
    <submittedName>
        <fullName evidence="2">Uncharacterized protein</fullName>
    </submittedName>
</protein>
<dbReference type="Proteomes" id="UP000024376">
    <property type="component" value="Unassembled WGS sequence"/>
</dbReference>
<dbReference type="InterPro" id="IPR024316">
    <property type="entry name" value="APQ12"/>
</dbReference>
<keyword evidence="1" id="KW-0812">Transmembrane</keyword>
<feature type="transmembrane region" description="Helical" evidence="1">
    <location>
        <begin position="68"/>
        <end position="89"/>
    </location>
</feature>
<keyword evidence="1" id="KW-1133">Transmembrane helix</keyword>
<dbReference type="AlphaFoldDB" id="A0A024SJ39"/>